<feature type="transmembrane region" description="Helical" evidence="11">
    <location>
        <begin position="698"/>
        <end position="720"/>
    </location>
</feature>
<keyword evidence="7" id="KW-0256">Endoplasmic reticulum</keyword>
<evidence type="ECO:0000256" key="7">
    <source>
        <dbReference type="ARBA" id="ARBA00022824"/>
    </source>
</evidence>
<dbReference type="Proteomes" id="UP001276659">
    <property type="component" value="Unassembled WGS sequence"/>
</dbReference>
<reference evidence="12" key="1">
    <citation type="submission" date="2022-11" db="EMBL/GenBank/DDBJ databases">
        <title>Chromosomal genome sequence assembly and mating type (MAT) locus characterization of the leprose asexual lichenized fungus Lepraria neglecta (Nyl.) Erichsen.</title>
        <authorList>
            <person name="Allen J.L."/>
            <person name="Pfeffer B."/>
        </authorList>
    </citation>
    <scope>NUCLEOTIDE SEQUENCE</scope>
    <source>
        <strain evidence="12">Allen 5258</strain>
    </source>
</reference>
<keyword evidence="5 11" id="KW-0812">Transmembrane</keyword>
<dbReference type="EMBL" id="JASNWA010000003">
    <property type="protein sequence ID" value="KAK3178302.1"/>
    <property type="molecule type" value="Genomic_DNA"/>
</dbReference>
<evidence type="ECO:0000256" key="2">
    <source>
        <dbReference type="ARBA" id="ARBA00010794"/>
    </source>
</evidence>
<dbReference type="GO" id="GO:0005789">
    <property type="term" value="C:endoplasmic reticulum membrane"/>
    <property type="evidence" value="ECO:0007669"/>
    <property type="project" value="UniProtKB-SubCell"/>
</dbReference>
<sequence length="951" mass="105816">MPGDDTALLNVDSKENVTPNQIQRLSRSPHPYHRNRANVFQDNGTAAAPAQSAFITPTLNSHHPDPGNGATYFDAGHRKRRKQTSSPSDSGTEADDEKGGSLLRLPAPRARLRKGLKGSNGSGTASPLLTPSYLDEEPRRLALEARKKRPGNLQSQSYTDEETIKLREKFVRRRRAELIRRVTETLLLGVVGFIACRSEVGWLMSLWAKDMLDSANTEWDFDSVFMPMALLSHAAVILGLYILYPLRIIYKNHARNATRKRSRFYIHIPAAFEPAPLLYPILVPVFVAVSLMYADGSILIANLVLSIASVPSKIMPLNRDVPWYSSIQWLLSLIPLQAYSTMCSNDYQPHMEIIHSMSKSFEAEKLTLLYPLHQALMPALEYLSTTSLLPAELQLLSVSMINVLIFSSSPQAMILQSLLWLGGLSIFILCSRVLSWGVALARIPSWRFRQPQSKAREGNIIVTAMDDCLYGRLSKWRLTSADSEDSESDDLPRPSNHRISKKHRTLLSVVTRQIEEAEGGTFSELPNPPKSAIGNGMQTGLRGANGAVRASQAELKRQRRYTLPSYVGSPPDSPSNETLRRSRISQFPPIKAWSFRSLTKAQAVVVNWMFAFYVYVIVIGVIAFGIRPYVAHKALYDQEPLGWALGYLLGDLPLFRSYTAYWNLEHWIHLPPSILNFSSLKAHDWAHLYQYELGAANVRLLICIYCMIIIAAGLAVVFRLKAIAEVDTRRKVFHGMMVAMFLPTIFVDPTFVSLALILILAIFLLLDLFRASQLPPLSKPLTYFLAPYVDGRDHRGPVIVSHIFLLIGCAIPLWLSLAAIGRTGDMPWEGWDVDRREVSLISGVVCVGMGDAAASLIGRRFGRRRWCWSGGKSLEGSLAFAVAVTLGLCFAKLWLLIGGWNADYRDSWATTVGKACIAATGASLTEAVLTGGNDNVIVPVILWLLVRGLRI</sequence>
<feature type="transmembrane region" description="Helical" evidence="11">
    <location>
        <begin position="840"/>
        <end position="857"/>
    </location>
</feature>
<comment type="subcellular location">
    <subcellularLocation>
        <location evidence="1">Endoplasmic reticulum membrane</location>
        <topology evidence="1">Multi-pass membrane protein</topology>
    </subcellularLocation>
</comment>
<organism evidence="12 13">
    <name type="scientific">Lepraria neglecta</name>
    <dbReference type="NCBI Taxonomy" id="209136"/>
    <lineage>
        <taxon>Eukaryota</taxon>
        <taxon>Fungi</taxon>
        <taxon>Dikarya</taxon>
        <taxon>Ascomycota</taxon>
        <taxon>Pezizomycotina</taxon>
        <taxon>Lecanoromycetes</taxon>
        <taxon>OSLEUM clade</taxon>
        <taxon>Lecanoromycetidae</taxon>
        <taxon>Lecanorales</taxon>
        <taxon>Lecanorineae</taxon>
        <taxon>Stereocaulaceae</taxon>
        <taxon>Lepraria</taxon>
    </lineage>
</organism>
<keyword evidence="4" id="KW-0808">Transferase</keyword>
<feature type="transmembrane region" description="Helical" evidence="11">
    <location>
        <begin position="418"/>
        <end position="441"/>
    </location>
</feature>
<evidence type="ECO:0000256" key="6">
    <source>
        <dbReference type="ARBA" id="ARBA00022777"/>
    </source>
</evidence>
<keyword evidence="8 11" id="KW-1133">Transmembrane helix</keyword>
<keyword evidence="6" id="KW-0418">Kinase</keyword>
<comment type="similarity">
    <text evidence="2">Belongs to the polyprenol kinase family.</text>
</comment>
<feature type="transmembrane region" description="Helical" evidence="11">
    <location>
        <begin position="264"/>
        <end position="282"/>
    </location>
</feature>
<keyword evidence="9 11" id="KW-0472">Membrane</keyword>
<evidence type="ECO:0000256" key="5">
    <source>
        <dbReference type="ARBA" id="ARBA00022692"/>
    </source>
</evidence>
<evidence type="ECO:0000256" key="4">
    <source>
        <dbReference type="ARBA" id="ARBA00022679"/>
    </source>
</evidence>
<accession>A0AAE0DPT4</accession>
<dbReference type="PANTHER" id="PTHR13205">
    <property type="entry name" value="TRANSMEMBRANE PROTEIN 15-RELATED"/>
    <property type="match status" value="1"/>
</dbReference>
<dbReference type="GO" id="GO:0043048">
    <property type="term" value="P:dolichyl monophosphate biosynthetic process"/>
    <property type="evidence" value="ECO:0007669"/>
    <property type="project" value="TreeGrafter"/>
</dbReference>
<feature type="transmembrane region" description="Helical" evidence="11">
    <location>
        <begin position="604"/>
        <end position="626"/>
    </location>
</feature>
<proteinExistence type="inferred from homology"/>
<evidence type="ECO:0000256" key="8">
    <source>
        <dbReference type="ARBA" id="ARBA00022989"/>
    </source>
</evidence>
<feature type="transmembrane region" description="Helical" evidence="11">
    <location>
        <begin position="224"/>
        <end position="244"/>
    </location>
</feature>
<dbReference type="InterPro" id="IPR032974">
    <property type="entry name" value="Polypren_kinase"/>
</dbReference>
<evidence type="ECO:0000313" key="12">
    <source>
        <dbReference type="EMBL" id="KAK3178302.1"/>
    </source>
</evidence>
<feature type="region of interest" description="Disordered" evidence="10">
    <location>
        <begin position="1"/>
        <end position="131"/>
    </location>
</feature>
<feature type="transmembrane region" description="Helical" evidence="11">
    <location>
        <begin position="182"/>
        <end position="204"/>
    </location>
</feature>
<feature type="transmembrane region" description="Helical" evidence="11">
    <location>
        <begin position="878"/>
        <end position="897"/>
    </location>
</feature>
<evidence type="ECO:0000256" key="9">
    <source>
        <dbReference type="ARBA" id="ARBA00023136"/>
    </source>
</evidence>
<protein>
    <recommendedName>
        <fullName evidence="3">dolichol kinase</fullName>
        <ecNumber evidence="3">2.7.1.108</ecNumber>
    </recommendedName>
</protein>
<name>A0AAE0DPT4_9LECA</name>
<evidence type="ECO:0000256" key="3">
    <source>
        <dbReference type="ARBA" id="ARBA00012132"/>
    </source>
</evidence>
<evidence type="ECO:0000313" key="13">
    <source>
        <dbReference type="Proteomes" id="UP001276659"/>
    </source>
</evidence>
<dbReference type="EC" id="2.7.1.108" evidence="3"/>
<keyword evidence="13" id="KW-1185">Reference proteome</keyword>
<dbReference type="GO" id="GO:0004168">
    <property type="term" value="F:dolichol kinase activity"/>
    <property type="evidence" value="ECO:0007669"/>
    <property type="project" value="UniProtKB-EC"/>
</dbReference>
<dbReference type="AlphaFoldDB" id="A0AAE0DPT4"/>
<evidence type="ECO:0000256" key="10">
    <source>
        <dbReference type="SAM" id="MobiDB-lite"/>
    </source>
</evidence>
<dbReference type="PANTHER" id="PTHR13205:SF15">
    <property type="entry name" value="DOLICHOL KINASE"/>
    <property type="match status" value="1"/>
</dbReference>
<evidence type="ECO:0000256" key="1">
    <source>
        <dbReference type="ARBA" id="ARBA00004477"/>
    </source>
</evidence>
<evidence type="ECO:0000256" key="11">
    <source>
        <dbReference type="SAM" id="Phobius"/>
    </source>
</evidence>
<comment type="caution">
    <text evidence="12">The sequence shown here is derived from an EMBL/GenBank/DDBJ whole genome shotgun (WGS) entry which is preliminary data.</text>
</comment>
<feature type="compositionally biased region" description="Polar residues" evidence="10">
    <location>
        <begin position="16"/>
        <end position="26"/>
    </location>
</feature>
<feature type="transmembrane region" description="Helical" evidence="11">
    <location>
        <begin position="798"/>
        <end position="820"/>
    </location>
</feature>
<gene>
    <name evidence="12" type="ORF">OEA41_000435</name>
</gene>